<accession>A0ACC0XH79</accession>
<reference evidence="2" key="1">
    <citation type="journal article" date="2023" name="G3 (Bethesda)">
        <title>Genome assembly and association tests identify interacting loci associated with vigor, precocity, and sex in interspecific pistachio rootstocks.</title>
        <authorList>
            <person name="Palmer W."/>
            <person name="Jacygrad E."/>
            <person name="Sagayaradj S."/>
            <person name="Cavanaugh K."/>
            <person name="Han R."/>
            <person name="Bertier L."/>
            <person name="Beede B."/>
            <person name="Kafkas S."/>
            <person name="Golino D."/>
            <person name="Preece J."/>
            <person name="Michelmore R."/>
        </authorList>
    </citation>
    <scope>NUCLEOTIDE SEQUENCE [LARGE SCALE GENOMIC DNA]</scope>
</reference>
<dbReference type="Proteomes" id="UP001163603">
    <property type="component" value="Chromosome 12"/>
</dbReference>
<name>A0ACC0XH79_9ROSI</name>
<organism evidence="1 2">
    <name type="scientific">Pistacia integerrima</name>
    <dbReference type="NCBI Taxonomy" id="434235"/>
    <lineage>
        <taxon>Eukaryota</taxon>
        <taxon>Viridiplantae</taxon>
        <taxon>Streptophyta</taxon>
        <taxon>Embryophyta</taxon>
        <taxon>Tracheophyta</taxon>
        <taxon>Spermatophyta</taxon>
        <taxon>Magnoliopsida</taxon>
        <taxon>eudicotyledons</taxon>
        <taxon>Gunneridae</taxon>
        <taxon>Pentapetalae</taxon>
        <taxon>rosids</taxon>
        <taxon>malvids</taxon>
        <taxon>Sapindales</taxon>
        <taxon>Anacardiaceae</taxon>
        <taxon>Pistacia</taxon>
    </lineage>
</organism>
<comment type="caution">
    <text evidence="1">The sequence shown here is derived from an EMBL/GenBank/DDBJ whole genome shotgun (WGS) entry which is preliminary data.</text>
</comment>
<gene>
    <name evidence="1" type="ORF">Pint_10352</name>
</gene>
<evidence type="ECO:0000313" key="2">
    <source>
        <dbReference type="Proteomes" id="UP001163603"/>
    </source>
</evidence>
<sequence length="51" mass="6091">MMNKINNLYIMRLSHKLTIVSCDSLSSIFINCELNHKWFELITIDTLRTIY</sequence>
<proteinExistence type="predicted"/>
<keyword evidence="2" id="KW-1185">Reference proteome</keyword>
<protein>
    <submittedName>
        <fullName evidence="1">Uncharacterized protein</fullName>
    </submittedName>
</protein>
<dbReference type="EMBL" id="CM047747">
    <property type="protein sequence ID" value="KAJ0016958.1"/>
    <property type="molecule type" value="Genomic_DNA"/>
</dbReference>
<evidence type="ECO:0000313" key="1">
    <source>
        <dbReference type="EMBL" id="KAJ0016958.1"/>
    </source>
</evidence>